<proteinExistence type="predicted"/>
<sequence length="67" mass="7675">MVYNVLTEAPHNLKEGIDWLVALKGTYGENNLKTIVGAIQKFLSYHRLHKPQEAKKHLSYENINLSP</sequence>
<dbReference type="Proteomes" id="UP000033188">
    <property type="component" value="Chromosome 2"/>
</dbReference>
<dbReference type="VEuPathDB" id="PiroplasmaDB:BBBOND_0205810"/>
<reference evidence="2" key="1">
    <citation type="submission" date="2014-06" db="EMBL/GenBank/DDBJ databases">
        <authorList>
            <person name="Aslett M."/>
            <person name="De Silva N."/>
        </authorList>
    </citation>
    <scope>NUCLEOTIDE SEQUENCE [LARGE SCALE GENOMIC DNA]</scope>
    <source>
        <strain evidence="2">Bond</strain>
    </source>
</reference>
<evidence type="ECO:0000313" key="1">
    <source>
        <dbReference type="EMBL" id="CDR95423.1"/>
    </source>
</evidence>
<dbReference type="RefSeq" id="XP_012767609.1">
    <property type="nucleotide sequence ID" value="XM_012912155.1"/>
</dbReference>
<dbReference type="KEGG" id="bbig:BBBOND_0205810"/>
<dbReference type="AlphaFoldDB" id="A0A061D4B8"/>
<dbReference type="EMBL" id="LK391708">
    <property type="protein sequence ID" value="CDR95423.1"/>
    <property type="molecule type" value="Genomic_DNA"/>
</dbReference>
<evidence type="ECO:0000313" key="2">
    <source>
        <dbReference type="Proteomes" id="UP000033188"/>
    </source>
</evidence>
<name>A0A061D4B8_BABBI</name>
<organism evidence="1 2">
    <name type="scientific">Babesia bigemina</name>
    <dbReference type="NCBI Taxonomy" id="5866"/>
    <lineage>
        <taxon>Eukaryota</taxon>
        <taxon>Sar</taxon>
        <taxon>Alveolata</taxon>
        <taxon>Apicomplexa</taxon>
        <taxon>Aconoidasida</taxon>
        <taxon>Piroplasmida</taxon>
        <taxon>Babesiidae</taxon>
        <taxon>Babesia</taxon>
    </lineage>
</organism>
<keyword evidence="2" id="KW-1185">Reference proteome</keyword>
<protein>
    <submittedName>
        <fullName evidence="1">Uncharacterized protein</fullName>
    </submittedName>
</protein>
<accession>A0A061D4B8</accession>
<dbReference type="GeneID" id="24563964"/>
<gene>
    <name evidence="1" type="ORF">BBBOND_0205810</name>
</gene>